<name>A0A5C8PIR9_9HYPH</name>
<gene>
    <name evidence="1" type="ORF">FHP25_20095</name>
</gene>
<dbReference type="EMBL" id="VDUZ01000023">
    <property type="protein sequence ID" value="TXL73710.1"/>
    <property type="molecule type" value="Genomic_DNA"/>
</dbReference>
<evidence type="ECO:0000313" key="2">
    <source>
        <dbReference type="Proteomes" id="UP000321638"/>
    </source>
</evidence>
<comment type="caution">
    <text evidence="1">The sequence shown here is derived from an EMBL/GenBank/DDBJ whole genome shotgun (WGS) entry which is preliminary data.</text>
</comment>
<accession>A0A5C8PIR9</accession>
<keyword evidence="2" id="KW-1185">Reference proteome</keyword>
<dbReference type="OrthoDB" id="9843097at2"/>
<dbReference type="RefSeq" id="WP_147848755.1">
    <property type="nucleotide sequence ID" value="NZ_VDUZ01000023.1"/>
</dbReference>
<dbReference type="Proteomes" id="UP000321638">
    <property type="component" value="Unassembled WGS sequence"/>
</dbReference>
<reference evidence="1 2" key="1">
    <citation type="submission" date="2019-06" db="EMBL/GenBank/DDBJ databases">
        <title>New taxonomy in bacterial strain CC-CFT640, isolated from vineyard.</title>
        <authorList>
            <person name="Lin S.-Y."/>
            <person name="Tsai C.-F."/>
            <person name="Young C.-C."/>
        </authorList>
    </citation>
    <scope>NUCLEOTIDE SEQUENCE [LARGE SCALE GENOMIC DNA]</scope>
    <source>
        <strain evidence="1 2">CC-CFT640</strain>
    </source>
</reference>
<organism evidence="1 2">
    <name type="scientific">Vineibacter terrae</name>
    <dbReference type="NCBI Taxonomy" id="2586908"/>
    <lineage>
        <taxon>Bacteria</taxon>
        <taxon>Pseudomonadati</taxon>
        <taxon>Pseudomonadota</taxon>
        <taxon>Alphaproteobacteria</taxon>
        <taxon>Hyphomicrobiales</taxon>
        <taxon>Vineibacter</taxon>
    </lineage>
</organism>
<evidence type="ECO:0000313" key="1">
    <source>
        <dbReference type="EMBL" id="TXL73710.1"/>
    </source>
</evidence>
<protein>
    <submittedName>
        <fullName evidence="1">Uncharacterized protein</fullName>
    </submittedName>
</protein>
<sequence>MAAQPDFTPPSTDAGDGLAGLPLPGTALDVAAHADSCLAMIEPMIGPLRIVLGVSVFYTALSPILGNARGTALGALQQQEMLAGLAHGIVLTAQRRPPVWIKQHGFVKMWPVRKHPGHGRQLQGIYNTALMAGIAHARRLDQAAARNLIASLLGRMDEPARRQHGSSAAWKPRQWEAHHRACADILQQEISCRVAADPAGTAPARRPSDCLAAA</sequence>
<proteinExistence type="predicted"/>
<dbReference type="AlphaFoldDB" id="A0A5C8PIR9"/>